<accession>Q4A6H9</accession>
<protein>
    <submittedName>
        <fullName evidence="1">Putative phase-variable hemagglutinin</fullName>
    </submittedName>
</protein>
<name>Q4A6H9_MYCS5</name>
<dbReference type="AlphaFoldDB" id="Q4A6H9"/>
<dbReference type="Proteomes" id="UP000000549">
    <property type="component" value="Chromosome"/>
</dbReference>
<reference evidence="1 2" key="1">
    <citation type="journal article" date="2005" name="J. Bacteriol.">
        <title>Swine and poultry pathogens: the complete genome sequences of two strains of Mycoplasma hyopneumoniae and a strain of Mycoplasma synoviae.</title>
        <authorList>
            <person name="Vasconcelos A.T."/>
            <person name="Ferreira H.B."/>
            <person name="Bizarro C.V."/>
            <person name="Bonatto S.L."/>
            <person name="Carvalho M.O."/>
            <person name="Pinto P.M."/>
            <person name="Almeida D.F."/>
            <person name="Almeida L.G."/>
            <person name="Almeida R."/>
            <person name="Alves-Filho L."/>
            <person name="Assuncao E.N."/>
            <person name="Azevedo V.A."/>
            <person name="Bogo M.R."/>
            <person name="Brigido M.M."/>
            <person name="Brocchi M."/>
            <person name="Burity H.A."/>
            <person name="Camargo A.A."/>
            <person name="Camargo S.S."/>
            <person name="Carepo M.S."/>
            <person name="Carraro D.M."/>
            <person name="de Mattos Cascardo J.C."/>
            <person name="Castro L.A."/>
            <person name="Cavalcanti G."/>
            <person name="Chemale G."/>
            <person name="Collevatti R.G."/>
            <person name="Cunha C.W."/>
            <person name="Dallagiovanna B."/>
            <person name="Dambros B.P."/>
            <person name="Dellagostin O.A."/>
            <person name="Falcao C."/>
            <person name="Fantinatti-Garboggini F."/>
            <person name="Felipe M.S."/>
            <person name="Fiorentin L."/>
            <person name="Franco G.R."/>
            <person name="Freitas N.S."/>
            <person name="Frias D."/>
            <person name="Grangeiro T.B."/>
            <person name="Grisard E.C."/>
            <person name="Guimaraes C.T."/>
            <person name="Hungria M."/>
            <person name="Jardim S.N."/>
            <person name="Krieger M.A."/>
            <person name="Laurino J.P."/>
            <person name="Lima L.F."/>
            <person name="Lopes M.I."/>
            <person name="Loreto E.L."/>
            <person name="Madeira H.M."/>
            <person name="Manfio G.P."/>
            <person name="Maranhao A.Q."/>
            <person name="Martinkovics C.T."/>
            <person name="Medeiros S.R."/>
            <person name="Moreira M.A."/>
            <person name="Neiva M."/>
            <person name="Ramalho-Neto C.E."/>
            <person name="Nicolas M.F."/>
            <person name="Oliveira S.C."/>
            <person name="Paixao R.F."/>
            <person name="Pedrosa F.O."/>
            <person name="Pena S.D."/>
            <person name="Pereira M."/>
            <person name="Pereira-Ferrari L."/>
            <person name="Piffer I."/>
            <person name="Pinto L.S."/>
            <person name="Potrich D.P."/>
            <person name="Salim A.C."/>
            <person name="Santos F.R."/>
            <person name="Schmitt R."/>
            <person name="Schneider M.P."/>
            <person name="Schrank A."/>
            <person name="Schrank I.S."/>
            <person name="Schuck A.F."/>
            <person name="Seuanez H.N."/>
            <person name="Silva D.W."/>
            <person name="Silva R."/>
            <person name="Silva S.C."/>
            <person name="Soares C.M."/>
            <person name="Souza K.R."/>
            <person name="Souza R.C."/>
            <person name="Staats C.C."/>
            <person name="Steffens M.B."/>
            <person name="Teixeira S.M."/>
            <person name="Urmenyi T.P."/>
            <person name="Vainstein M.H."/>
            <person name="Zuccherato L.W."/>
            <person name="Simpson A.J."/>
            <person name="Zaha A."/>
        </authorList>
    </citation>
    <scope>NUCLEOTIDE SEQUENCE [LARGE SCALE GENOMIC DNA]</scope>
    <source>
        <strain evidence="1 2">53</strain>
    </source>
</reference>
<dbReference type="EMBL" id="AE017245">
    <property type="protein sequence ID" value="AAZ43642.2"/>
    <property type="molecule type" value="Genomic_DNA"/>
</dbReference>
<proteinExistence type="predicted"/>
<dbReference type="STRING" id="262723.MS53_0223"/>
<evidence type="ECO:0000313" key="1">
    <source>
        <dbReference type="EMBL" id="AAZ43642.2"/>
    </source>
</evidence>
<keyword evidence="2" id="KW-1185">Reference proteome</keyword>
<gene>
    <name evidence="1" type="ordered locus">MS53_0223</name>
</gene>
<sequence>MLNLYWDGFMSKIVLDNFDKTWEQNSENERKIREWFREASNWAGLSDQLTKKLGAERFKNVKLTYKEVTFSGDDIKTPTVTFTVAAKEGYTLVDSGENASATEISLVVRVLYNRGSESTIQMPIQGASSSAAPGNTKTPNNATVIKNVNVYLNYTDI</sequence>
<dbReference type="HOGENOM" id="CLU_108451_0_0_14"/>
<evidence type="ECO:0000313" key="2">
    <source>
        <dbReference type="Proteomes" id="UP000000549"/>
    </source>
</evidence>
<dbReference type="eggNOG" id="ENOG5032G88">
    <property type="taxonomic scope" value="Bacteria"/>
</dbReference>
<organism evidence="1 2">
    <name type="scientific">Mycoplasmopsis synoviae (strain 53)</name>
    <name type="common">Mycoplasma synoviae</name>
    <dbReference type="NCBI Taxonomy" id="262723"/>
    <lineage>
        <taxon>Bacteria</taxon>
        <taxon>Bacillati</taxon>
        <taxon>Mycoplasmatota</taxon>
        <taxon>Mycoplasmoidales</taxon>
        <taxon>Metamycoplasmataceae</taxon>
        <taxon>Mycoplasmopsis</taxon>
    </lineage>
</organism>
<dbReference type="KEGG" id="msy:MS53_0223"/>